<gene>
    <name evidence="1" type="ORF">DUNSADRAFT_15259</name>
</gene>
<comment type="caution">
    <text evidence="1">The sequence shown here is derived from an EMBL/GenBank/DDBJ whole genome shotgun (WGS) entry which is preliminary data.</text>
</comment>
<dbReference type="InterPro" id="IPR029058">
    <property type="entry name" value="AB_hydrolase_fold"/>
</dbReference>
<sequence>MFTFGPWQRPDVVPGAAPVTAHMSVKATTGSYKATGTSDKGPALNDASLFGGPTKDPSARAHLGQRVLQSKIGCPAAFRVHGALDNFKLVLWESLAAIATVVRTLRLLLVGISDVIRGSLGLPAAYVAIVAPASAVAARLQEPWGVLRTPLSLGVLTDKDYAQMMAAVPTPPLGKWQNLGAARMLFSYPFYRPLKDAAGLTCPILMVAGRHDLITPEHSIRRAARILARAVGEQNVTVVALDGTHISLYKSPMLLPTMLDFLAHRVPLVV</sequence>
<protein>
    <recommendedName>
        <fullName evidence="3">Peptidase S9 prolyl oligopeptidase catalytic domain-containing protein</fullName>
    </recommendedName>
</protein>
<dbReference type="Proteomes" id="UP000815325">
    <property type="component" value="Unassembled WGS sequence"/>
</dbReference>
<keyword evidence="2" id="KW-1185">Reference proteome</keyword>
<accession>A0ABQ7H206</accession>
<reference evidence="1" key="1">
    <citation type="submission" date="2017-08" db="EMBL/GenBank/DDBJ databases">
        <authorList>
            <person name="Polle J.E."/>
            <person name="Barry K."/>
            <person name="Cushman J."/>
            <person name="Schmutz J."/>
            <person name="Tran D."/>
            <person name="Hathwaick L.T."/>
            <person name="Yim W.C."/>
            <person name="Jenkins J."/>
            <person name="Mckie-Krisberg Z.M."/>
            <person name="Prochnik S."/>
            <person name="Lindquist E."/>
            <person name="Dockter R.B."/>
            <person name="Adam C."/>
            <person name="Molina H."/>
            <person name="Bunkerborg J."/>
            <person name="Jin E."/>
            <person name="Buchheim M."/>
            <person name="Magnuson J."/>
        </authorList>
    </citation>
    <scope>NUCLEOTIDE SEQUENCE</scope>
    <source>
        <strain evidence="1">CCAP 19/18</strain>
    </source>
</reference>
<evidence type="ECO:0000313" key="1">
    <source>
        <dbReference type="EMBL" id="KAF5840891.1"/>
    </source>
</evidence>
<evidence type="ECO:0000313" key="2">
    <source>
        <dbReference type="Proteomes" id="UP000815325"/>
    </source>
</evidence>
<dbReference type="EMBL" id="MU069501">
    <property type="protein sequence ID" value="KAF5840891.1"/>
    <property type="molecule type" value="Genomic_DNA"/>
</dbReference>
<organism evidence="1 2">
    <name type="scientific">Dunaliella salina</name>
    <name type="common">Green alga</name>
    <name type="synonym">Protococcus salinus</name>
    <dbReference type="NCBI Taxonomy" id="3046"/>
    <lineage>
        <taxon>Eukaryota</taxon>
        <taxon>Viridiplantae</taxon>
        <taxon>Chlorophyta</taxon>
        <taxon>core chlorophytes</taxon>
        <taxon>Chlorophyceae</taxon>
        <taxon>CS clade</taxon>
        <taxon>Chlamydomonadales</taxon>
        <taxon>Dunaliellaceae</taxon>
        <taxon>Dunaliella</taxon>
    </lineage>
</organism>
<proteinExistence type="predicted"/>
<name>A0ABQ7H206_DUNSA</name>
<evidence type="ECO:0008006" key="3">
    <source>
        <dbReference type="Google" id="ProtNLM"/>
    </source>
</evidence>
<dbReference type="Gene3D" id="3.40.50.1820">
    <property type="entry name" value="alpha/beta hydrolase"/>
    <property type="match status" value="1"/>
</dbReference>
<dbReference type="SUPFAM" id="SSF53474">
    <property type="entry name" value="alpha/beta-Hydrolases"/>
    <property type="match status" value="1"/>
</dbReference>